<reference evidence="4" key="1">
    <citation type="submission" date="2013-07" db="EMBL/GenBank/DDBJ databases">
        <authorList>
            <person name="McIlroy S."/>
        </authorList>
    </citation>
    <scope>NUCLEOTIDE SEQUENCE [LARGE SCALE GENOMIC DNA]</scope>
    <source>
        <strain evidence="4">Run_A_D11</strain>
    </source>
</reference>
<evidence type="ECO:0000313" key="4">
    <source>
        <dbReference type="EMBL" id="CDI02915.1"/>
    </source>
</evidence>
<proteinExistence type="inferred from homology"/>
<organism evidence="4 5">
    <name type="scientific">Candidatus Competibacter denitrificans Run_A_D11</name>
    <dbReference type="NCBI Taxonomy" id="1400863"/>
    <lineage>
        <taxon>Bacteria</taxon>
        <taxon>Pseudomonadati</taxon>
        <taxon>Pseudomonadota</taxon>
        <taxon>Gammaproteobacteria</taxon>
        <taxon>Candidatus Competibacteraceae</taxon>
        <taxon>Candidatus Competibacter</taxon>
    </lineage>
</organism>
<gene>
    <name evidence="4" type="ORF">BN873_360009</name>
</gene>
<keyword evidence="2" id="KW-0732">Signal</keyword>
<dbReference type="PANTHER" id="PTHR47235">
    <property type="entry name" value="BLR6548 PROTEIN"/>
    <property type="match status" value="1"/>
</dbReference>
<dbReference type="Pfam" id="PF13458">
    <property type="entry name" value="Peripla_BP_6"/>
    <property type="match status" value="1"/>
</dbReference>
<keyword evidence="5" id="KW-1185">Reference proteome</keyword>
<evidence type="ECO:0000256" key="2">
    <source>
        <dbReference type="ARBA" id="ARBA00022729"/>
    </source>
</evidence>
<accession>W6MAF3</accession>
<dbReference type="STRING" id="1400863.BN873_360009"/>
<sequence>MNKKIRIFIGYLQPKQRLAYRRLANLLLILLGAGGGLLFSPISLADPGITDKVIRLGSLLPLEGDRKDTGNALKAGMEAAFNGQSVQGRRVELAALNDFYQPEKATEGAKKLIDQGIFAMIGNHGTPTTKAILPLLADKKVPLIGPYTGAGLTGPGEILNFRTSYVKEVRSVIEIALSAGIKPTEICGYLQNDSYGMNGLQAIRAIVAEQPNMATLVAKLDEIMNQAGDNPPRNNLGPIGVYQRETLVATTGYESLKKWEKANNTTCRLMVTVGTFDAISKFIGYARYKNEPWTFSMVSFTNTPVNAHFNELQVTGKVIQTNVIPPLDSPLPIVEEARKVFGPRLDYPSLEAYIVGKLFLAIAAAAENPLTREGFLKAARRQIYDIGGVKVDFTNGRNTGSDWVFLAYLKDDKTLVPAKPGDLEAMFKR</sequence>
<dbReference type="InterPro" id="IPR028082">
    <property type="entry name" value="Peripla_BP_I"/>
</dbReference>
<dbReference type="AlphaFoldDB" id="W6MAF3"/>
<dbReference type="EMBL" id="CBTJ020000043">
    <property type="protein sequence ID" value="CDI02915.1"/>
    <property type="molecule type" value="Genomic_DNA"/>
</dbReference>
<feature type="domain" description="Leucine-binding protein" evidence="3">
    <location>
        <begin position="54"/>
        <end position="209"/>
    </location>
</feature>
<evidence type="ECO:0000313" key="5">
    <source>
        <dbReference type="Proteomes" id="UP000035760"/>
    </source>
</evidence>
<evidence type="ECO:0000256" key="1">
    <source>
        <dbReference type="ARBA" id="ARBA00010062"/>
    </source>
</evidence>
<comment type="similarity">
    <text evidence="1">Belongs to the leucine-binding protein family.</text>
</comment>
<name>W6MAF3_9GAMM</name>
<dbReference type="PANTHER" id="PTHR47235:SF1">
    <property type="entry name" value="BLR6548 PROTEIN"/>
    <property type="match status" value="1"/>
</dbReference>
<comment type="caution">
    <text evidence="4">The sequence shown here is derived from an EMBL/GenBank/DDBJ whole genome shotgun (WGS) entry which is preliminary data.</text>
</comment>
<dbReference type="InterPro" id="IPR028081">
    <property type="entry name" value="Leu-bd"/>
</dbReference>
<evidence type="ECO:0000259" key="3">
    <source>
        <dbReference type="Pfam" id="PF13458"/>
    </source>
</evidence>
<dbReference type="Gene3D" id="3.40.50.2300">
    <property type="match status" value="2"/>
</dbReference>
<reference evidence="4" key="2">
    <citation type="submission" date="2014-03" db="EMBL/GenBank/DDBJ databases">
        <title>Candidatus Competibacter-lineage genomes retrieved from metagenomes reveal functional metabolic diversity.</title>
        <authorList>
            <person name="McIlroy S.J."/>
            <person name="Albertsen M."/>
            <person name="Andresen E.K."/>
            <person name="Saunders A.M."/>
            <person name="Kristiansen R."/>
            <person name="Stokholm-Bjerregaard M."/>
            <person name="Nielsen K.L."/>
            <person name="Nielsen P.H."/>
        </authorList>
    </citation>
    <scope>NUCLEOTIDE SEQUENCE</scope>
    <source>
        <strain evidence="4">Run_A_D11</strain>
    </source>
</reference>
<dbReference type="SUPFAM" id="SSF53822">
    <property type="entry name" value="Periplasmic binding protein-like I"/>
    <property type="match status" value="1"/>
</dbReference>
<dbReference type="Proteomes" id="UP000035760">
    <property type="component" value="Unassembled WGS sequence"/>
</dbReference>
<protein>
    <submittedName>
        <fullName evidence="4">ABC-type branched-chain amino acid transport system, periplasmic component</fullName>
    </submittedName>
</protein>